<dbReference type="EMBL" id="JARSBO010000014">
    <property type="protein sequence ID" value="MDG4721590.1"/>
    <property type="molecule type" value="Genomic_DNA"/>
</dbReference>
<keyword evidence="2" id="KW-1185">Reference proteome</keyword>
<gene>
    <name evidence="1" type="ORF">P7680_21480</name>
</gene>
<sequence length="135" mass="13953">MLFDAENLFSDAQAITATAASTNAIDLGSAGDDYGPGNPVPLLIQVVETFTAGGSATLTIALQLDSTETFTPDKSIPIATAVPVADLVAGKRFHWNYLPEGVDLQYARLHFTVATGPMTAGKVTAGLVAAIQTNS</sequence>
<comment type="caution">
    <text evidence="1">The sequence shown here is derived from an EMBL/GenBank/DDBJ whole genome shotgun (WGS) entry which is preliminary data.</text>
</comment>
<evidence type="ECO:0000313" key="2">
    <source>
        <dbReference type="Proteomes" id="UP001529180"/>
    </source>
</evidence>
<dbReference type="Proteomes" id="UP001529180">
    <property type="component" value="Unassembled WGS sequence"/>
</dbReference>
<dbReference type="Pfam" id="PF21190">
    <property type="entry name" value="Bbp16"/>
    <property type="match status" value="1"/>
</dbReference>
<proteinExistence type="predicted"/>
<name>A0ABT6GHU5_9PROT</name>
<accession>A0ABT6GHU5</accession>
<organism evidence="1 2">
    <name type="scientific">Thalassospira aquimaris</name>
    <dbReference type="NCBI Taxonomy" id="3037796"/>
    <lineage>
        <taxon>Bacteria</taxon>
        <taxon>Pseudomonadati</taxon>
        <taxon>Pseudomonadota</taxon>
        <taxon>Alphaproteobacteria</taxon>
        <taxon>Rhodospirillales</taxon>
        <taxon>Thalassospiraceae</taxon>
        <taxon>Thalassospira</taxon>
    </lineage>
</organism>
<dbReference type="Gene3D" id="2.60.120.1110">
    <property type="match status" value="1"/>
</dbReference>
<reference evidence="1 2" key="1">
    <citation type="submission" date="2023-03" db="EMBL/GenBank/DDBJ databases">
        <title>Strain FZY0004 represents a novel species in the genus Thalassospira isolated from seawater.</title>
        <authorList>
            <person name="Fu Z.-Y."/>
        </authorList>
    </citation>
    <scope>NUCLEOTIDE SEQUENCE [LARGE SCALE GENOMIC DNA]</scope>
    <source>
        <strain evidence="1 2">FZY0004</strain>
    </source>
</reference>
<dbReference type="InterPro" id="IPR048922">
    <property type="entry name" value="Bbp16"/>
</dbReference>
<evidence type="ECO:0000313" key="1">
    <source>
        <dbReference type="EMBL" id="MDG4721590.1"/>
    </source>
</evidence>
<protein>
    <submittedName>
        <fullName evidence="1">Uncharacterized protein</fullName>
    </submittedName>
</protein>
<dbReference type="RefSeq" id="WP_278007039.1">
    <property type="nucleotide sequence ID" value="NZ_JARSBO010000014.1"/>
</dbReference>